<evidence type="ECO:0000256" key="9">
    <source>
        <dbReference type="SAM" id="Phobius"/>
    </source>
</evidence>
<evidence type="ECO:0000313" key="12">
    <source>
        <dbReference type="EMBL" id="MFC0081927.1"/>
    </source>
</evidence>
<evidence type="ECO:0000256" key="6">
    <source>
        <dbReference type="ARBA" id="ARBA00023065"/>
    </source>
</evidence>
<dbReference type="Pfam" id="PF01545">
    <property type="entry name" value="Cation_efflux"/>
    <property type="match status" value="1"/>
</dbReference>
<dbReference type="EMBL" id="JBHLYQ010000057">
    <property type="protein sequence ID" value="MFC0081927.1"/>
    <property type="molecule type" value="Genomic_DNA"/>
</dbReference>
<dbReference type="InterPro" id="IPR058533">
    <property type="entry name" value="Cation_efflux_TM"/>
</dbReference>
<feature type="domain" description="Cation efflux protein cytoplasmic" evidence="11">
    <location>
        <begin position="230"/>
        <end position="305"/>
    </location>
</feature>
<evidence type="ECO:0000313" key="13">
    <source>
        <dbReference type="Proteomes" id="UP001589788"/>
    </source>
</evidence>
<dbReference type="Proteomes" id="UP001589788">
    <property type="component" value="Unassembled WGS sequence"/>
</dbReference>
<accession>A0ABV6C6M6</accession>
<evidence type="ECO:0000256" key="1">
    <source>
        <dbReference type="ARBA" id="ARBA00004141"/>
    </source>
</evidence>
<evidence type="ECO:0000256" key="7">
    <source>
        <dbReference type="ARBA" id="ARBA00023136"/>
    </source>
</evidence>
<dbReference type="PANTHER" id="PTHR11562">
    <property type="entry name" value="CATION EFFLUX PROTEIN/ ZINC TRANSPORTER"/>
    <property type="match status" value="1"/>
</dbReference>
<dbReference type="InterPro" id="IPR027470">
    <property type="entry name" value="Cation_efflux_CTD"/>
</dbReference>
<keyword evidence="7 9" id="KW-0472">Membrane</keyword>
<dbReference type="InterPro" id="IPR002524">
    <property type="entry name" value="Cation_efflux"/>
</dbReference>
<keyword evidence="3" id="KW-0813">Transport</keyword>
<evidence type="ECO:0000256" key="5">
    <source>
        <dbReference type="ARBA" id="ARBA00022989"/>
    </source>
</evidence>
<dbReference type="NCBIfam" id="TIGR01297">
    <property type="entry name" value="CDF"/>
    <property type="match status" value="1"/>
</dbReference>
<reference evidence="12 13" key="1">
    <citation type="submission" date="2024-09" db="EMBL/GenBank/DDBJ databases">
        <authorList>
            <person name="Sun Q."/>
            <person name="Mori K."/>
        </authorList>
    </citation>
    <scope>NUCLEOTIDE SEQUENCE [LARGE SCALE GENOMIC DNA]</scope>
    <source>
        <strain evidence="12 13">JCM 15389</strain>
    </source>
</reference>
<name>A0ABV6C6M6_9ACTN</name>
<comment type="caution">
    <text evidence="12">The sequence shown here is derived from an EMBL/GenBank/DDBJ whole genome shotgun (WGS) entry which is preliminary data.</text>
</comment>
<evidence type="ECO:0000259" key="11">
    <source>
        <dbReference type="Pfam" id="PF16916"/>
    </source>
</evidence>
<dbReference type="InterPro" id="IPR036837">
    <property type="entry name" value="Cation_efflux_CTD_sf"/>
</dbReference>
<gene>
    <name evidence="12" type="ORF">ACFFRE_07170</name>
</gene>
<dbReference type="PANTHER" id="PTHR11562:SF17">
    <property type="entry name" value="RE54080P-RELATED"/>
    <property type="match status" value="1"/>
</dbReference>
<dbReference type="Gene3D" id="3.30.70.1350">
    <property type="entry name" value="Cation efflux protein, cytoplasmic domain"/>
    <property type="match status" value="1"/>
</dbReference>
<evidence type="ECO:0000256" key="3">
    <source>
        <dbReference type="ARBA" id="ARBA00022448"/>
    </source>
</evidence>
<dbReference type="InterPro" id="IPR050681">
    <property type="entry name" value="CDF/SLC30A"/>
</dbReference>
<dbReference type="SUPFAM" id="SSF160240">
    <property type="entry name" value="Cation efflux protein cytoplasmic domain-like"/>
    <property type="match status" value="1"/>
</dbReference>
<dbReference type="RefSeq" id="WP_248105377.1">
    <property type="nucleotide sequence ID" value="NZ_JAKHEX010000002.1"/>
</dbReference>
<keyword evidence="6" id="KW-0406">Ion transport</keyword>
<feature type="compositionally biased region" description="Basic residues" evidence="8">
    <location>
        <begin position="1"/>
        <end position="12"/>
    </location>
</feature>
<keyword evidence="13" id="KW-1185">Reference proteome</keyword>
<dbReference type="Pfam" id="PF16916">
    <property type="entry name" value="ZT_dimer"/>
    <property type="match status" value="1"/>
</dbReference>
<comment type="subcellular location">
    <subcellularLocation>
        <location evidence="1">Membrane</location>
        <topology evidence="1">Multi-pass membrane protein</topology>
    </subcellularLocation>
</comment>
<evidence type="ECO:0000256" key="2">
    <source>
        <dbReference type="ARBA" id="ARBA00008873"/>
    </source>
</evidence>
<keyword evidence="4 9" id="KW-0812">Transmembrane</keyword>
<feature type="transmembrane region" description="Helical" evidence="9">
    <location>
        <begin position="175"/>
        <end position="193"/>
    </location>
</feature>
<feature type="region of interest" description="Disordered" evidence="8">
    <location>
        <begin position="1"/>
        <end position="24"/>
    </location>
</feature>
<evidence type="ECO:0000256" key="4">
    <source>
        <dbReference type="ARBA" id="ARBA00022692"/>
    </source>
</evidence>
<dbReference type="SUPFAM" id="SSF161111">
    <property type="entry name" value="Cation efflux protein transmembrane domain-like"/>
    <property type="match status" value="1"/>
</dbReference>
<feature type="transmembrane region" description="Helical" evidence="9">
    <location>
        <begin position="133"/>
        <end position="154"/>
    </location>
</feature>
<evidence type="ECO:0000259" key="10">
    <source>
        <dbReference type="Pfam" id="PF01545"/>
    </source>
</evidence>
<proteinExistence type="inferred from homology"/>
<feature type="transmembrane region" description="Helical" evidence="9">
    <location>
        <begin position="35"/>
        <end position="56"/>
    </location>
</feature>
<feature type="domain" description="Cation efflux protein transmembrane" evidence="10">
    <location>
        <begin position="35"/>
        <end position="224"/>
    </location>
</feature>
<comment type="similarity">
    <text evidence="2">Belongs to the cation diffusion facilitator (CDF) transporter (TC 2.A.4) family. SLC30A subfamily.</text>
</comment>
<evidence type="ECO:0000256" key="8">
    <source>
        <dbReference type="SAM" id="MobiDB-lite"/>
    </source>
</evidence>
<protein>
    <submittedName>
        <fullName evidence="12">Cation diffusion facilitator family transporter</fullName>
    </submittedName>
</protein>
<sequence>MDRPAPRPRTRAPHADHHHGLGHGTATDERALLQALVLIGGFLVAEVVLGVLAHSLALLADAGHMLTDAGALVGAVAAIRLARRPAGGPWTYGLQRAEILSAAANGIALVVAAALVVESAISRLLHPAVRVEGATVVGVAAAGVLVNLAATALLTKADRGSLNVEGAFRHMVADLAAFLATLLAGVLILVAHVELADTAASLLVVALMVRTGWDLLRRSGRILLQAAPAEVALAEVHQHLLALPGVVAVHDLHAWSLTSGLPILTAHVVVDDRVLQSRAGALLDDLQECLADHFDVEHSTFQIEPASHLDHERAVHP</sequence>
<dbReference type="Gene3D" id="1.20.1510.10">
    <property type="entry name" value="Cation efflux protein transmembrane domain"/>
    <property type="match status" value="1"/>
</dbReference>
<organism evidence="12 13">
    <name type="scientific">Aciditerrimonas ferrireducens</name>
    <dbReference type="NCBI Taxonomy" id="667306"/>
    <lineage>
        <taxon>Bacteria</taxon>
        <taxon>Bacillati</taxon>
        <taxon>Actinomycetota</taxon>
        <taxon>Acidimicrobiia</taxon>
        <taxon>Acidimicrobiales</taxon>
        <taxon>Acidimicrobiaceae</taxon>
        <taxon>Aciditerrimonas</taxon>
    </lineage>
</organism>
<keyword evidence="5 9" id="KW-1133">Transmembrane helix</keyword>
<dbReference type="InterPro" id="IPR027469">
    <property type="entry name" value="Cation_efflux_TMD_sf"/>
</dbReference>
<feature type="transmembrane region" description="Helical" evidence="9">
    <location>
        <begin position="102"/>
        <end position="121"/>
    </location>
</feature>